<dbReference type="InterPro" id="IPR013083">
    <property type="entry name" value="Znf_RING/FYVE/PHD"/>
</dbReference>
<dbReference type="PANTHER" id="PTHR13931">
    <property type="entry name" value="UBIQUITINATION FACTOR E4"/>
    <property type="match status" value="1"/>
</dbReference>
<evidence type="ECO:0000256" key="8">
    <source>
        <dbReference type="ARBA" id="ARBA00022679"/>
    </source>
</evidence>
<dbReference type="Pfam" id="PF10408">
    <property type="entry name" value="Ufd2P_core"/>
    <property type="match status" value="1"/>
</dbReference>
<dbReference type="PROSITE" id="PS51698">
    <property type="entry name" value="U_BOX"/>
    <property type="match status" value="1"/>
</dbReference>
<dbReference type="GO" id="GO:0006511">
    <property type="term" value="P:ubiquitin-dependent protein catabolic process"/>
    <property type="evidence" value="ECO:0007669"/>
    <property type="project" value="InterPro"/>
</dbReference>
<evidence type="ECO:0000256" key="1">
    <source>
        <dbReference type="ARBA" id="ARBA00000900"/>
    </source>
</evidence>
<evidence type="ECO:0000313" key="14">
    <source>
        <dbReference type="Proteomes" id="UP001230188"/>
    </source>
</evidence>
<dbReference type="SUPFAM" id="SSF48371">
    <property type="entry name" value="ARM repeat"/>
    <property type="match status" value="1"/>
</dbReference>
<dbReference type="AlphaFoldDB" id="A0AAD7XJY4"/>
<dbReference type="Proteomes" id="UP001230188">
    <property type="component" value="Unassembled WGS sequence"/>
</dbReference>
<keyword evidence="9" id="KW-0833">Ubl conjugation pathway</keyword>
<dbReference type="SMART" id="SM00504">
    <property type="entry name" value="Ubox"/>
    <property type="match status" value="1"/>
</dbReference>
<comment type="caution">
    <text evidence="13">The sequence shown here is derived from an EMBL/GenBank/DDBJ whole genome shotgun (WGS) entry which is preliminary data.</text>
</comment>
<name>A0AAD7XJY4_9STRA</name>
<comment type="catalytic activity">
    <reaction evidence="1">
        <text>S-ubiquitinyl-[E2 ubiquitin-conjugating enzyme]-L-cysteine + [acceptor protein]-L-lysine = [E2 ubiquitin-conjugating enzyme]-L-cysteine + N(6)-ubiquitinyl-[acceptor protein]-L-lysine.</text>
        <dbReference type="EC" id="2.3.2.27"/>
    </reaction>
</comment>
<evidence type="ECO:0000256" key="5">
    <source>
        <dbReference type="ARBA" id="ARBA00007434"/>
    </source>
</evidence>
<evidence type="ECO:0000256" key="3">
    <source>
        <dbReference type="ARBA" id="ARBA00004496"/>
    </source>
</evidence>
<comment type="pathway">
    <text evidence="4">Protein modification; protein ubiquitination.</text>
</comment>
<keyword evidence="7" id="KW-0963">Cytoplasm</keyword>
<keyword evidence="10" id="KW-0539">Nucleus</keyword>
<dbReference type="SUPFAM" id="SSF57850">
    <property type="entry name" value="RING/U-box"/>
    <property type="match status" value="1"/>
</dbReference>
<feature type="region of interest" description="Disordered" evidence="11">
    <location>
        <begin position="1"/>
        <end position="100"/>
    </location>
</feature>
<dbReference type="GO" id="GO:0000209">
    <property type="term" value="P:protein polyubiquitination"/>
    <property type="evidence" value="ECO:0007669"/>
    <property type="project" value="TreeGrafter"/>
</dbReference>
<evidence type="ECO:0000256" key="2">
    <source>
        <dbReference type="ARBA" id="ARBA00004123"/>
    </source>
</evidence>
<feature type="domain" description="U-box" evidence="12">
    <location>
        <begin position="1028"/>
        <end position="1101"/>
    </location>
</feature>
<comment type="subcellular location">
    <subcellularLocation>
        <location evidence="3">Cytoplasm</location>
    </subcellularLocation>
    <subcellularLocation>
        <location evidence="2">Nucleus</location>
    </subcellularLocation>
</comment>
<dbReference type="GO" id="GO:0005737">
    <property type="term" value="C:cytoplasm"/>
    <property type="evidence" value="ECO:0007669"/>
    <property type="project" value="UniProtKB-SubCell"/>
</dbReference>
<dbReference type="PANTHER" id="PTHR13931:SF2">
    <property type="entry name" value="UBIQUITIN CONJUGATION FACTOR E4 B"/>
    <property type="match status" value="1"/>
</dbReference>
<comment type="similarity">
    <text evidence="5">Belongs to the ubiquitin conjugation factor E4 family.</text>
</comment>
<evidence type="ECO:0000256" key="7">
    <source>
        <dbReference type="ARBA" id="ARBA00022490"/>
    </source>
</evidence>
<feature type="compositionally biased region" description="Low complexity" evidence="11">
    <location>
        <begin position="57"/>
        <end position="75"/>
    </location>
</feature>
<dbReference type="Gene3D" id="3.30.40.10">
    <property type="entry name" value="Zinc/RING finger domain, C3HC4 (zinc finger)"/>
    <property type="match status" value="1"/>
</dbReference>
<protein>
    <recommendedName>
        <fullName evidence="6">RING-type E3 ubiquitin transferase</fullName>
        <ecNumber evidence="6">2.3.2.27</ecNumber>
    </recommendedName>
</protein>
<evidence type="ECO:0000256" key="9">
    <source>
        <dbReference type="ARBA" id="ARBA00022786"/>
    </source>
</evidence>
<evidence type="ECO:0000256" key="10">
    <source>
        <dbReference type="ARBA" id="ARBA00023242"/>
    </source>
</evidence>
<dbReference type="GO" id="GO:0036503">
    <property type="term" value="P:ERAD pathway"/>
    <property type="evidence" value="ECO:0007669"/>
    <property type="project" value="InterPro"/>
</dbReference>
<sequence length="1116" mass="119677">MRRRRLARLAASGGGDPSGTTSGGSGGGTPKATTAAAAAATPGSSSPSAGEKRRLETTTTTTTTSTPGVPTTSSSNSRTDTPAARKASSSSAAAASSTSAQVDKMLRRCLRVTIGASTPSLVGLSEAEVGAATLSSGTVGAALGARARRTPNENALEAISEAHARLASEGRNARSRGDAFATEELFKSCEAAVRVAARCLEAPGSLGPSSEGSREALAAALDDAKQPMKPEFLKATLRAVGDAELPGVVSAVVDHVTTKLKGNDAATAAAACQALARVVSYAGKQRGGAAVASHATFAPPRLDAQPEAPRPPPNLYGGLGGLFEAMAQAAAASSGHALERTTALGLAMRAGAVLQDGAAAEDISRLLQRPVRGALEGKMRQLAQGVTGVRDALDALCSGLVKNSPESRDATLRWFAALLARSADAEATVRDNRKLPSVTARLNACAVLLRLCRPIVGDSDREANVQPDLAFLTESDLGVAAFPSDLTKIFSRDQQQQQPMDEDAPPPADSDDEMYDDDDDEDGPELRAALAMSVAPPRKEFHFVTTLFFLTARAMRLGLVAELQRHGEQQDTLGHHVRRLGMEDPRVQMSAAKGLALEVQLLQAELLEDALRFSGLACRWLLRLSDEDLKNAPEHVLEDVVALPALVARFKPDILRATPPLADLLRLIAKCLSSRDSLVHSPHLRDKLAQALHECFLPQSARGDVFARPRGGLFRPLLSSDDSPLPDADANVALLLDDKTPHIHRALAPAILWLFGDAEHLGFYDVTPARLRVAALVRQLWTSPAHRAAFRAISEDRAAFVTFANGLLNETNRLVAQAMEKLPIVRDHQVRTGVLAVPDNNPDLAQLRADYLGADQARREELDERFADAERYLANDLKLCTETLGLVELLTSDDSVSRAFGLPELRPRLAGMLLSVMRAFTGRRSLDIKIENPEKYGFDPRDILTRVGRVAVHFARQRDDETNDGDDTFSAALARSGYFDQNLLPKTTATLRRIQTLDKPALETLDALAADANSAYARVEVDAELEDAAPDHYRDPITASLMTDPVKLPSGHILDAPTIKQHLLNEKTDPFSRLPLDDSDLLPLPDLKAEIRAWVDEERRRRRRCDKTHDDAHNLA</sequence>
<keyword evidence="14" id="KW-1185">Reference proteome</keyword>
<evidence type="ECO:0000256" key="4">
    <source>
        <dbReference type="ARBA" id="ARBA00004906"/>
    </source>
</evidence>
<dbReference type="InterPro" id="IPR045132">
    <property type="entry name" value="UBE4"/>
</dbReference>
<dbReference type="InterPro" id="IPR016024">
    <property type="entry name" value="ARM-type_fold"/>
</dbReference>
<proteinExistence type="inferred from homology"/>
<gene>
    <name evidence="13" type="ORF">CTAYLR_007843</name>
</gene>
<dbReference type="InterPro" id="IPR003613">
    <property type="entry name" value="Ubox_domain"/>
</dbReference>
<evidence type="ECO:0000313" key="13">
    <source>
        <dbReference type="EMBL" id="KAJ8601111.1"/>
    </source>
</evidence>
<dbReference type="Pfam" id="PF04564">
    <property type="entry name" value="U-box"/>
    <property type="match status" value="1"/>
</dbReference>
<dbReference type="EMBL" id="JAQMWT010000453">
    <property type="protein sequence ID" value="KAJ8601111.1"/>
    <property type="molecule type" value="Genomic_DNA"/>
</dbReference>
<evidence type="ECO:0000256" key="6">
    <source>
        <dbReference type="ARBA" id="ARBA00012483"/>
    </source>
</evidence>
<keyword evidence="8" id="KW-0808">Transferase</keyword>
<feature type="compositionally biased region" description="Acidic residues" evidence="11">
    <location>
        <begin position="500"/>
        <end position="523"/>
    </location>
</feature>
<dbReference type="GO" id="GO:0005634">
    <property type="term" value="C:nucleus"/>
    <property type="evidence" value="ECO:0007669"/>
    <property type="project" value="UniProtKB-SubCell"/>
</dbReference>
<accession>A0AAD7XJY4</accession>
<feature type="compositionally biased region" description="Low complexity" evidence="11">
    <location>
        <begin position="84"/>
        <end position="100"/>
    </location>
</feature>
<dbReference type="EC" id="2.3.2.27" evidence="6"/>
<organism evidence="13 14">
    <name type="scientific">Chrysophaeum taylorii</name>
    <dbReference type="NCBI Taxonomy" id="2483200"/>
    <lineage>
        <taxon>Eukaryota</taxon>
        <taxon>Sar</taxon>
        <taxon>Stramenopiles</taxon>
        <taxon>Ochrophyta</taxon>
        <taxon>Pelagophyceae</taxon>
        <taxon>Pelagomonadales</taxon>
        <taxon>Pelagomonadaceae</taxon>
        <taxon>Chrysophaeum</taxon>
    </lineage>
</organism>
<feature type="region of interest" description="Disordered" evidence="11">
    <location>
        <begin position="492"/>
        <end position="523"/>
    </location>
</feature>
<dbReference type="InterPro" id="IPR019474">
    <property type="entry name" value="Ub_conjug_fac_E4_core"/>
</dbReference>
<evidence type="ECO:0000256" key="11">
    <source>
        <dbReference type="SAM" id="MobiDB-lite"/>
    </source>
</evidence>
<evidence type="ECO:0000259" key="12">
    <source>
        <dbReference type="PROSITE" id="PS51698"/>
    </source>
</evidence>
<feature type="compositionally biased region" description="Gly residues" evidence="11">
    <location>
        <begin position="12"/>
        <end position="29"/>
    </location>
</feature>
<reference evidence="13" key="1">
    <citation type="submission" date="2023-01" db="EMBL/GenBank/DDBJ databases">
        <title>Metagenome sequencing of chrysophaentin producing Chrysophaeum taylorii.</title>
        <authorList>
            <person name="Davison J."/>
            <person name="Bewley C."/>
        </authorList>
    </citation>
    <scope>NUCLEOTIDE SEQUENCE</scope>
    <source>
        <strain evidence="13">NIES-1699</strain>
    </source>
</reference>
<dbReference type="FunFam" id="3.30.40.10:FF:000055">
    <property type="entry name" value="Ubiquitin conjugation factor e4 a"/>
    <property type="match status" value="1"/>
</dbReference>
<dbReference type="GO" id="GO:0000151">
    <property type="term" value="C:ubiquitin ligase complex"/>
    <property type="evidence" value="ECO:0007669"/>
    <property type="project" value="InterPro"/>
</dbReference>
<feature type="compositionally biased region" description="Low complexity" evidence="11">
    <location>
        <begin position="30"/>
        <end position="49"/>
    </location>
</feature>
<dbReference type="GO" id="GO:0034450">
    <property type="term" value="F:ubiquitin-ubiquitin ligase activity"/>
    <property type="evidence" value="ECO:0007669"/>
    <property type="project" value="InterPro"/>
</dbReference>